<organism evidence="1">
    <name type="scientific">Brugia malayi</name>
    <name type="common">Filarial nematode worm</name>
    <dbReference type="NCBI Taxonomy" id="6279"/>
    <lineage>
        <taxon>Eukaryota</taxon>
        <taxon>Metazoa</taxon>
        <taxon>Ecdysozoa</taxon>
        <taxon>Nematoda</taxon>
        <taxon>Chromadorea</taxon>
        <taxon>Rhabditida</taxon>
        <taxon>Spirurina</taxon>
        <taxon>Spiruromorpha</taxon>
        <taxon>Filarioidea</taxon>
        <taxon>Onchocercidae</taxon>
        <taxon>Brugia</taxon>
    </lineage>
</organism>
<reference evidence="1" key="2">
    <citation type="submission" date="2012-12" db="EMBL/GenBank/DDBJ databases">
        <authorList>
            <person name="Gao Y.W."/>
            <person name="Fan S.T."/>
            <person name="Sun H.T."/>
            <person name="Wang Z."/>
            <person name="Gao X.L."/>
            <person name="Li Y.G."/>
            <person name="Wang T.C."/>
            <person name="Zhang K."/>
            <person name="Xu W.W."/>
            <person name="Yu Z.J."/>
            <person name="Xia X.Z."/>
        </authorList>
    </citation>
    <scope>NUCLEOTIDE SEQUENCE</scope>
    <source>
        <strain evidence="1">FR3</strain>
    </source>
</reference>
<proteinExistence type="predicted"/>
<dbReference type="AlphaFoldDB" id="A0A0J9Y404"/>
<gene>
    <name evidence="1" type="primary">Bm762</name>
    <name evidence="1" type="ORF">BM_Bm762</name>
</gene>
<accession>A0A0J9Y404</accession>
<feature type="non-terminal residue" evidence="1">
    <location>
        <position position="35"/>
    </location>
</feature>
<protein>
    <submittedName>
        <fullName evidence="1">Bm762</fullName>
    </submittedName>
</protein>
<reference evidence="1" key="1">
    <citation type="journal article" date="2007" name="Science">
        <title>Draft genome of the filarial nematode parasite Brugia malayi.</title>
        <authorList>
            <person name="Ghedin E."/>
            <person name="Wang S."/>
            <person name="Spiro D."/>
            <person name="Caler E."/>
            <person name="Zhao Q."/>
            <person name="Crabtree J."/>
            <person name="Allen J.E."/>
            <person name="Delcher A.L."/>
            <person name="Guiliano D.B."/>
            <person name="Miranda-Saavedra D."/>
            <person name="Angiuoli S.V."/>
            <person name="Creasy T."/>
            <person name="Amedeo P."/>
            <person name="Haas B."/>
            <person name="El-Sayed N.M."/>
            <person name="Wortman J.R."/>
            <person name="Feldblyum T."/>
            <person name="Tallon L."/>
            <person name="Schatz M."/>
            <person name="Shumway M."/>
            <person name="Koo H."/>
            <person name="Salzberg S.L."/>
            <person name="Schobel S."/>
            <person name="Pertea M."/>
            <person name="Pop M."/>
            <person name="White O."/>
            <person name="Barton G.J."/>
            <person name="Carlow C.K."/>
            <person name="Crawford M.J."/>
            <person name="Daub J."/>
            <person name="Dimmic M.W."/>
            <person name="Estes C.F."/>
            <person name="Foster J.M."/>
            <person name="Ganatra M."/>
            <person name="Gregory W.F."/>
            <person name="Johnson N.M."/>
            <person name="Jin J."/>
            <person name="Komuniecki R."/>
            <person name="Korf I."/>
            <person name="Kumar S."/>
            <person name="Laney S."/>
            <person name="Li B.W."/>
            <person name="Li W."/>
            <person name="Lindblom T.H."/>
            <person name="Lustigman S."/>
            <person name="Ma D."/>
            <person name="Maina C.V."/>
            <person name="Martin D.M."/>
            <person name="McCarter J.P."/>
            <person name="McReynolds L."/>
            <person name="Mitreva M."/>
            <person name="Nutman T.B."/>
            <person name="Parkinson J."/>
            <person name="Peregrin-Alvarez J.M."/>
            <person name="Poole C."/>
            <person name="Ren Q."/>
            <person name="Saunders L."/>
            <person name="Sluder A.E."/>
            <person name="Smith K."/>
            <person name="Stanke M."/>
            <person name="Unnasch T.R."/>
            <person name="Ware J."/>
            <person name="Wei A.D."/>
            <person name="Weil G."/>
            <person name="Williams D.J."/>
            <person name="Zhang Y."/>
            <person name="Williams S.A."/>
            <person name="Fraser-Liggett C."/>
            <person name="Slatko B."/>
            <person name="Blaxter M.L."/>
            <person name="Scott A.L."/>
        </authorList>
    </citation>
    <scope>NUCLEOTIDE SEQUENCE</scope>
    <source>
        <strain evidence="1">FR3</strain>
    </source>
</reference>
<name>A0A0J9Y404_BRUMA</name>
<dbReference type="EMBL" id="LN857891">
    <property type="protein sequence ID" value="CDQ01415.1"/>
    <property type="molecule type" value="Genomic_DNA"/>
</dbReference>
<evidence type="ECO:0000313" key="1">
    <source>
        <dbReference type="EMBL" id="CDQ01415.1"/>
    </source>
</evidence>
<sequence length="35" mass="3856">MQIQLLLLIDPQPDVPSGINPMVQCAFEIFVLNAS</sequence>